<dbReference type="Proteomes" id="UP000518752">
    <property type="component" value="Unassembled WGS sequence"/>
</dbReference>
<dbReference type="PANTHER" id="PTHR14209">
    <property type="entry name" value="ISOAMYL ACETATE-HYDROLYZING ESTERASE 1"/>
    <property type="match status" value="1"/>
</dbReference>
<evidence type="ECO:0000259" key="1">
    <source>
        <dbReference type="Pfam" id="PF13472"/>
    </source>
</evidence>
<feature type="domain" description="SGNH hydrolase-type esterase" evidence="1">
    <location>
        <begin position="11"/>
        <end position="212"/>
    </location>
</feature>
<proteinExistence type="predicted"/>
<gene>
    <name evidence="2" type="ORF">D9757_001940</name>
</gene>
<protein>
    <recommendedName>
        <fullName evidence="1">SGNH hydrolase-type esterase domain-containing protein</fullName>
    </recommendedName>
</protein>
<dbReference type="PROSITE" id="PS01098">
    <property type="entry name" value="LIPASE_GDSL_SER"/>
    <property type="match status" value="1"/>
</dbReference>
<dbReference type="Pfam" id="PF13472">
    <property type="entry name" value="Lipase_GDSL_2"/>
    <property type="match status" value="1"/>
</dbReference>
<dbReference type="Gene3D" id="3.40.50.1110">
    <property type="entry name" value="SGNH hydrolase"/>
    <property type="match status" value="1"/>
</dbReference>
<keyword evidence="3" id="KW-1185">Reference proteome</keyword>
<name>A0A8H5MEH8_9AGAR</name>
<comment type="caution">
    <text evidence="2">The sequence shown here is derived from an EMBL/GenBank/DDBJ whole genome shotgun (WGS) entry which is preliminary data.</text>
</comment>
<sequence>MSANVQDAIVLFGDSITQGGWETGMNGFGANLSHVYARKMDVINRGLSGYNTEWAIPVFEQYFAKREHQMYLPTVRLLVIWFGANDACLIPSPQHVPPAKFESNIKHFVDLVQSPRSEYYSRDTRIILVTPPPVNTHARRADLEGRSPPLQLDRDFETTRRYAEIVKDVALEKKVGIVDIWTRIWDAAGRDEGALNKYLGDGLHLNGAGYELVYDGLLETIRKSFPELHPDNVEMIFPHWTSVVTQ</sequence>
<dbReference type="SUPFAM" id="SSF52266">
    <property type="entry name" value="SGNH hydrolase"/>
    <property type="match status" value="1"/>
</dbReference>
<dbReference type="AlphaFoldDB" id="A0A8H5MEH8"/>
<evidence type="ECO:0000313" key="3">
    <source>
        <dbReference type="Proteomes" id="UP000518752"/>
    </source>
</evidence>
<dbReference type="GO" id="GO:0016298">
    <property type="term" value="F:lipase activity"/>
    <property type="evidence" value="ECO:0007669"/>
    <property type="project" value="InterPro"/>
</dbReference>
<dbReference type="PANTHER" id="PTHR14209:SF19">
    <property type="entry name" value="ISOAMYL ACETATE-HYDROLYZING ESTERASE 1 HOMOLOG"/>
    <property type="match status" value="1"/>
</dbReference>
<evidence type="ECO:0000313" key="2">
    <source>
        <dbReference type="EMBL" id="KAF5391475.1"/>
    </source>
</evidence>
<dbReference type="GO" id="GO:0006629">
    <property type="term" value="P:lipid metabolic process"/>
    <property type="evidence" value="ECO:0007669"/>
    <property type="project" value="InterPro"/>
</dbReference>
<dbReference type="InterPro" id="IPR045136">
    <property type="entry name" value="Iah1-like"/>
</dbReference>
<accession>A0A8H5MEH8</accession>
<dbReference type="InterPro" id="IPR008265">
    <property type="entry name" value="Lipase_GDSL_AS"/>
</dbReference>
<organism evidence="2 3">
    <name type="scientific">Collybiopsis confluens</name>
    <dbReference type="NCBI Taxonomy" id="2823264"/>
    <lineage>
        <taxon>Eukaryota</taxon>
        <taxon>Fungi</taxon>
        <taxon>Dikarya</taxon>
        <taxon>Basidiomycota</taxon>
        <taxon>Agaricomycotina</taxon>
        <taxon>Agaricomycetes</taxon>
        <taxon>Agaricomycetidae</taxon>
        <taxon>Agaricales</taxon>
        <taxon>Marasmiineae</taxon>
        <taxon>Omphalotaceae</taxon>
        <taxon>Collybiopsis</taxon>
    </lineage>
</organism>
<dbReference type="OrthoDB" id="671439at2759"/>
<dbReference type="InterPro" id="IPR013830">
    <property type="entry name" value="SGNH_hydro"/>
</dbReference>
<dbReference type="CDD" id="cd01838">
    <property type="entry name" value="Isoamyl_acetate_hydrolase_like"/>
    <property type="match status" value="1"/>
</dbReference>
<dbReference type="EMBL" id="JAACJN010000010">
    <property type="protein sequence ID" value="KAF5391475.1"/>
    <property type="molecule type" value="Genomic_DNA"/>
</dbReference>
<reference evidence="2 3" key="1">
    <citation type="journal article" date="2020" name="ISME J.">
        <title>Uncovering the hidden diversity of litter-decomposition mechanisms in mushroom-forming fungi.</title>
        <authorList>
            <person name="Floudas D."/>
            <person name="Bentzer J."/>
            <person name="Ahren D."/>
            <person name="Johansson T."/>
            <person name="Persson P."/>
            <person name="Tunlid A."/>
        </authorList>
    </citation>
    <scope>NUCLEOTIDE SEQUENCE [LARGE SCALE GENOMIC DNA]</scope>
    <source>
        <strain evidence="2 3">CBS 406.79</strain>
    </source>
</reference>
<dbReference type="InterPro" id="IPR036514">
    <property type="entry name" value="SGNH_hydro_sf"/>
</dbReference>